<dbReference type="KEGG" id="clia:C3E79_07270"/>
<keyword evidence="3 5" id="KW-0862">Zinc</keyword>
<dbReference type="PANTHER" id="PTHR42813:SF2">
    <property type="entry name" value="DEHYDROGENASE, ZINC-CONTAINING, PUTATIVE (AFU_ORTHOLOGUE AFUA_2G02810)-RELATED"/>
    <property type="match status" value="1"/>
</dbReference>
<evidence type="ECO:0000259" key="6">
    <source>
        <dbReference type="Pfam" id="PF00107"/>
    </source>
</evidence>
<evidence type="ECO:0000256" key="1">
    <source>
        <dbReference type="ARBA" id="ARBA00001947"/>
    </source>
</evidence>
<feature type="domain" description="Alcohol dehydrogenase-like N-terminal" evidence="7">
    <location>
        <begin position="25"/>
        <end position="141"/>
    </location>
</feature>
<keyword evidence="9" id="KW-1185">Reference proteome</keyword>
<dbReference type="Pfam" id="PF00107">
    <property type="entry name" value="ADH_zinc_N"/>
    <property type="match status" value="1"/>
</dbReference>
<feature type="domain" description="Alcohol dehydrogenase-like C-terminal" evidence="6">
    <location>
        <begin position="188"/>
        <end position="254"/>
    </location>
</feature>
<dbReference type="PANTHER" id="PTHR42813">
    <property type="entry name" value="ZINC-TYPE ALCOHOL DEHYDROGENASE-LIKE"/>
    <property type="match status" value="1"/>
</dbReference>
<dbReference type="InterPro" id="IPR013154">
    <property type="entry name" value="ADH-like_N"/>
</dbReference>
<comment type="cofactor">
    <cofactor evidence="1 5">
        <name>Zn(2+)</name>
        <dbReference type="ChEBI" id="CHEBI:29105"/>
    </cofactor>
</comment>
<dbReference type="AlphaFoldDB" id="A0A2S0WEU5"/>
<evidence type="ECO:0000313" key="9">
    <source>
        <dbReference type="Proteomes" id="UP000244754"/>
    </source>
</evidence>
<dbReference type="OrthoDB" id="241504at2"/>
<dbReference type="InterPro" id="IPR011032">
    <property type="entry name" value="GroES-like_sf"/>
</dbReference>
<dbReference type="SUPFAM" id="SSF50129">
    <property type="entry name" value="GroES-like"/>
    <property type="match status" value="1"/>
</dbReference>
<sequence>MKAVTWQGADKVSTETVDDPTIQEPTDAIIEVTSSGVCGSDLHLISVLAPYMNEGDIMGHEPMGRVVEAGAASGLKKGDRVVIPFNISCGHCWMCQHSLYSQCETTQVKEKESGASLLGFSSLYGSVPGGQAEYLRVPHADFGAIKVGDELPDNRYVFLSDVLPTAWQGVKYADVGEGDTIAVYGLGPIGQMGARMARHMGARVFGIDPVPERREMAARHGIEVFEGGEDSIGEIRELTEGRGPDAVLDAVGMEAHGSPVGGAIQAAAGLLPDAAAQKVMETAGVDRLNALHDAIDLVRRGGTISISGVYGGAASPMPLLTLFDKQIQMRMGQCNVKKWISDLLPLVEDPSDPLGVDDLITHRVSLDEAPEAYRKFRDKDDHCIKVVIEPQAS</sequence>
<proteinExistence type="inferred from homology"/>
<organism evidence="8 9">
    <name type="scientific">Corynebacterium liangguodongii</name>
    <dbReference type="NCBI Taxonomy" id="2079535"/>
    <lineage>
        <taxon>Bacteria</taxon>
        <taxon>Bacillati</taxon>
        <taxon>Actinomycetota</taxon>
        <taxon>Actinomycetes</taxon>
        <taxon>Mycobacteriales</taxon>
        <taxon>Corynebacteriaceae</taxon>
        <taxon>Corynebacterium</taxon>
    </lineage>
</organism>
<dbReference type="Proteomes" id="UP000244754">
    <property type="component" value="Chromosome"/>
</dbReference>
<comment type="similarity">
    <text evidence="5">Belongs to the zinc-containing alcohol dehydrogenase family.</text>
</comment>
<keyword evidence="4" id="KW-0560">Oxidoreductase</keyword>
<protein>
    <submittedName>
        <fullName evidence="8">Glutathione-dependent formaldehyde dehydrogenase</fullName>
    </submittedName>
</protein>
<evidence type="ECO:0000259" key="7">
    <source>
        <dbReference type="Pfam" id="PF08240"/>
    </source>
</evidence>
<reference evidence="9" key="1">
    <citation type="submission" date="2018-01" db="EMBL/GenBank/DDBJ databases">
        <authorList>
            <person name="Li J."/>
        </authorList>
    </citation>
    <scope>NUCLEOTIDE SEQUENCE [LARGE SCALE GENOMIC DNA]</scope>
    <source>
        <strain evidence="9">2184</strain>
    </source>
</reference>
<evidence type="ECO:0000313" key="8">
    <source>
        <dbReference type="EMBL" id="AWB84303.1"/>
    </source>
</evidence>
<dbReference type="InterPro" id="IPR013149">
    <property type="entry name" value="ADH-like_C"/>
</dbReference>
<dbReference type="EMBL" id="CP026948">
    <property type="protein sequence ID" value="AWB84303.1"/>
    <property type="molecule type" value="Genomic_DNA"/>
</dbReference>
<evidence type="ECO:0000256" key="2">
    <source>
        <dbReference type="ARBA" id="ARBA00022723"/>
    </source>
</evidence>
<dbReference type="Pfam" id="PF08240">
    <property type="entry name" value="ADH_N"/>
    <property type="match status" value="1"/>
</dbReference>
<name>A0A2S0WEU5_9CORY</name>
<dbReference type="GO" id="GO:0016491">
    <property type="term" value="F:oxidoreductase activity"/>
    <property type="evidence" value="ECO:0007669"/>
    <property type="project" value="UniProtKB-KW"/>
</dbReference>
<accession>A0A2S0WEU5</accession>
<dbReference type="InterPro" id="IPR036291">
    <property type="entry name" value="NAD(P)-bd_dom_sf"/>
</dbReference>
<evidence type="ECO:0000256" key="4">
    <source>
        <dbReference type="ARBA" id="ARBA00023002"/>
    </source>
</evidence>
<gene>
    <name evidence="8" type="ORF">C3E79_07270</name>
</gene>
<dbReference type="Gene3D" id="3.40.50.720">
    <property type="entry name" value="NAD(P)-binding Rossmann-like Domain"/>
    <property type="match status" value="1"/>
</dbReference>
<dbReference type="GO" id="GO:0008270">
    <property type="term" value="F:zinc ion binding"/>
    <property type="evidence" value="ECO:0007669"/>
    <property type="project" value="InterPro"/>
</dbReference>
<dbReference type="InterPro" id="IPR002328">
    <property type="entry name" value="ADH_Zn_CS"/>
</dbReference>
<evidence type="ECO:0000256" key="3">
    <source>
        <dbReference type="ARBA" id="ARBA00022833"/>
    </source>
</evidence>
<dbReference type="RefSeq" id="WP_108404312.1">
    <property type="nucleotide sequence ID" value="NZ_CP026948.1"/>
</dbReference>
<dbReference type="PROSITE" id="PS00059">
    <property type="entry name" value="ADH_ZINC"/>
    <property type="match status" value="1"/>
</dbReference>
<dbReference type="Gene3D" id="3.90.180.10">
    <property type="entry name" value="Medium-chain alcohol dehydrogenases, catalytic domain"/>
    <property type="match status" value="1"/>
</dbReference>
<evidence type="ECO:0000256" key="5">
    <source>
        <dbReference type="RuleBase" id="RU361277"/>
    </source>
</evidence>
<keyword evidence="2 5" id="KW-0479">Metal-binding</keyword>
<dbReference type="SUPFAM" id="SSF51735">
    <property type="entry name" value="NAD(P)-binding Rossmann-fold domains"/>
    <property type="match status" value="1"/>
</dbReference>